<evidence type="ECO:0000313" key="3">
    <source>
        <dbReference type="Proteomes" id="UP000683925"/>
    </source>
</evidence>
<dbReference type="Proteomes" id="UP000683925">
    <property type="component" value="Unassembled WGS sequence"/>
</dbReference>
<feature type="domain" description="Protein kinase" evidence="1">
    <location>
        <begin position="1"/>
        <end position="221"/>
    </location>
</feature>
<dbReference type="CDD" id="cd00180">
    <property type="entry name" value="PKc"/>
    <property type="match status" value="1"/>
</dbReference>
<accession>A0A8S1SR09</accession>
<dbReference type="PANTHER" id="PTHR44167:SF24">
    <property type="entry name" value="SERINE_THREONINE-PROTEIN KINASE CHK2"/>
    <property type="match status" value="1"/>
</dbReference>
<dbReference type="GO" id="GO:0005737">
    <property type="term" value="C:cytoplasm"/>
    <property type="evidence" value="ECO:0007669"/>
    <property type="project" value="TreeGrafter"/>
</dbReference>
<gene>
    <name evidence="2" type="ORF">POCTA_138.1.T0140191</name>
</gene>
<proteinExistence type="predicted"/>
<keyword evidence="3" id="KW-1185">Reference proteome</keyword>
<evidence type="ECO:0000313" key="2">
    <source>
        <dbReference type="EMBL" id="CAD8142863.1"/>
    </source>
</evidence>
<name>A0A8S1SR09_PAROT</name>
<dbReference type="EMBL" id="CAJJDP010000014">
    <property type="protein sequence ID" value="CAD8142863.1"/>
    <property type="molecule type" value="Genomic_DNA"/>
</dbReference>
<dbReference type="GO" id="GO:0044773">
    <property type="term" value="P:mitotic DNA damage checkpoint signaling"/>
    <property type="evidence" value="ECO:0007669"/>
    <property type="project" value="TreeGrafter"/>
</dbReference>
<dbReference type="GO" id="GO:0004674">
    <property type="term" value="F:protein serine/threonine kinase activity"/>
    <property type="evidence" value="ECO:0007669"/>
    <property type="project" value="TreeGrafter"/>
</dbReference>
<dbReference type="OrthoDB" id="4062651at2759"/>
<comment type="caution">
    <text evidence="2">The sequence shown here is derived from an EMBL/GenBank/DDBJ whole genome shotgun (WGS) entry which is preliminary data.</text>
</comment>
<dbReference type="GO" id="GO:0005634">
    <property type="term" value="C:nucleus"/>
    <property type="evidence" value="ECO:0007669"/>
    <property type="project" value="TreeGrafter"/>
</dbReference>
<dbReference type="SMART" id="SM00220">
    <property type="entry name" value="S_TKc"/>
    <property type="match status" value="1"/>
</dbReference>
<dbReference type="AlphaFoldDB" id="A0A8S1SR09"/>
<dbReference type="InterPro" id="IPR000719">
    <property type="entry name" value="Prot_kinase_dom"/>
</dbReference>
<dbReference type="GO" id="GO:0005524">
    <property type="term" value="F:ATP binding"/>
    <property type="evidence" value="ECO:0007669"/>
    <property type="project" value="InterPro"/>
</dbReference>
<dbReference type="InterPro" id="IPR008271">
    <property type="entry name" value="Ser/Thr_kinase_AS"/>
</dbReference>
<dbReference type="Pfam" id="PF00069">
    <property type="entry name" value="Pkinase"/>
    <property type="match status" value="1"/>
</dbReference>
<protein>
    <recommendedName>
        <fullName evidence="1">Protein kinase domain-containing protein</fullName>
    </recommendedName>
</protein>
<reference evidence="2" key="1">
    <citation type="submission" date="2021-01" db="EMBL/GenBank/DDBJ databases">
        <authorList>
            <consortium name="Genoscope - CEA"/>
            <person name="William W."/>
        </authorList>
    </citation>
    <scope>NUCLEOTIDE SEQUENCE</scope>
</reference>
<sequence length="314" mass="37873">MNFIMQIYKWIKILTIIKREKFHNCIKQHIIEYHQDKQQIIVLEEYNQQGNLYDFIKNNQNFTCNQIINCLLDIIKGLQQLSQHQYMHRDIKPQNIVFDGTKFKLIDFETCKYYGQDSYKYQSRIGTLTCMAPEAQLDFAYSSKCDVWSVGCVLYYILYKSFPLQNYDSLSLLIFYQNNHQLEFPSQVINKELYDLMQQMLKTREIDRISLNALFFLLKMIKSSMTFNISNLEENLASLIQRIQFIFYSEKSYDICKKIYTCFKTLLIYQVNTETQNDQKREKLKRATLEIIREFENEQIYLDLIRQIQQQIQD</sequence>
<dbReference type="OMA" id="FAYSSKC"/>
<dbReference type="PROSITE" id="PS00108">
    <property type="entry name" value="PROTEIN_KINASE_ST"/>
    <property type="match status" value="1"/>
</dbReference>
<dbReference type="PANTHER" id="PTHR44167">
    <property type="entry name" value="OVARIAN-SPECIFIC SERINE/THREONINE-PROTEIN KINASE LOK-RELATED"/>
    <property type="match status" value="1"/>
</dbReference>
<evidence type="ECO:0000259" key="1">
    <source>
        <dbReference type="PROSITE" id="PS50011"/>
    </source>
</evidence>
<dbReference type="PROSITE" id="PS50011">
    <property type="entry name" value="PROTEIN_KINASE_DOM"/>
    <property type="match status" value="1"/>
</dbReference>
<organism evidence="2 3">
    <name type="scientific">Paramecium octaurelia</name>
    <dbReference type="NCBI Taxonomy" id="43137"/>
    <lineage>
        <taxon>Eukaryota</taxon>
        <taxon>Sar</taxon>
        <taxon>Alveolata</taxon>
        <taxon>Ciliophora</taxon>
        <taxon>Intramacronucleata</taxon>
        <taxon>Oligohymenophorea</taxon>
        <taxon>Peniculida</taxon>
        <taxon>Parameciidae</taxon>
        <taxon>Paramecium</taxon>
    </lineage>
</organism>